<dbReference type="GO" id="GO:0052689">
    <property type="term" value="F:carboxylic ester hydrolase activity"/>
    <property type="evidence" value="ECO:0007669"/>
    <property type="project" value="UniProtKB-ARBA"/>
</dbReference>
<dbReference type="InterPro" id="IPR050261">
    <property type="entry name" value="FrsA_esterase"/>
</dbReference>
<reference evidence="4" key="1">
    <citation type="submission" date="2011-06" db="EMBL/GenBank/DDBJ databases">
        <authorList>
            <consortium name="US DOE Joint Genome Institute (JGI-PGF)"/>
            <person name="Lucas S."/>
            <person name="Han J."/>
            <person name="Lapidus A."/>
            <person name="Cheng J.-F."/>
            <person name="Goodwin L."/>
            <person name="Pitluck S."/>
            <person name="Peters L."/>
            <person name="Land M.L."/>
            <person name="Hauser L."/>
            <person name="Vogl K."/>
            <person name="Liu Z."/>
            <person name="Overmann J."/>
            <person name="Frigaard N.-U."/>
            <person name="Bryant D.A."/>
            <person name="Woyke T.J."/>
        </authorList>
    </citation>
    <scope>NUCLEOTIDE SEQUENCE [LARGE SCALE GENOMIC DNA]</scope>
    <source>
        <strain evidence="4">970</strain>
    </source>
</reference>
<dbReference type="STRING" id="631362.Thi970DRAFT_01028"/>
<dbReference type="eggNOG" id="COG1073">
    <property type="taxonomic scope" value="Bacteria"/>
</dbReference>
<feature type="domain" description="Serine aminopeptidase S33" evidence="2">
    <location>
        <begin position="49"/>
        <end position="142"/>
    </location>
</feature>
<dbReference type="PANTHER" id="PTHR22946:SF9">
    <property type="entry name" value="POLYKETIDE TRANSFERASE AF380"/>
    <property type="match status" value="1"/>
</dbReference>
<name>H8YY42_9GAMM</name>
<dbReference type="Proteomes" id="UP000002964">
    <property type="component" value="Unassembled WGS sequence"/>
</dbReference>
<dbReference type="PANTHER" id="PTHR22946">
    <property type="entry name" value="DIENELACTONE HYDROLASE DOMAIN-CONTAINING PROTEIN-RELATED"/>
    <property type="match status" value="1"/>
</dbReference>
<keyword evidence="1" id="KW-0378">Hydrolase</keyword>
<dbReference type="Gene3D" id="3.40.50.1820">
    <property type="entry name" value="alpha/beta hydrolase"/>
    <property type="match status" value="1"/>
</dbReference>
<gene>
    <name evidence="3" type="ORF">Thi970DRAFT_01028</name>
</gene>
<dbReference type="Pfam" id="PF12146">
    <property type="entry name" value="Hydrolase_4"/>
    <property type="match status" value="1"/>
</dbReference>
<dbReference type="HOGENOM" id="CLU_048353_3_3_6"/>
<dbReference type="SUPFAM" id="SSF53474">
    <property type="entry name" value="alpha/beta-Hydrolases"/>
    <property type="match status" value="1"/>
</dbReference>
<evidence type="ECO:0000313" key="3">
    <source>
        <dbReference type="EMBL" id="EIC23368.1"/>
    </source>
</evidence>
<dbReference type="OrthoDB" id="9789573at2"/>
<organism evidence="3 4">
    <name type="scientific">Thiorhodovibrio frisius</name>
    <dbReference type="NCBI Taxonomy" id="631362"/>
    <lineage>
        <taxon>Bacteria</taxon>
        <taxon>Pseudomonadati</taxon>
        <taxon>Pseudomonadota</taxon>
        <taxon>Gammaproteobacteria</taxon>
        <taxon>Chromatiales</taxon>
        <taxon>Chromatiaceae</taxon>
        <taxon>Thiorhodovibrio</taxon>
    </lineage>
</organism>
<evidence type="ECO:0000256" key="1">
    <source>
        <dbReference type="ARBA" id="ARBA00022801"/>
    </source>
</evidence>
<sequence>MARIKVEFPNQQGERLAGLLETPPSDTGTLSYALFAHCFTCGKDIAAASRISRALAARGIAVLRFDFTGLGNSDGDFANTSFSSNVADLLAAADMLAREFASPRLLIGHSLGGAAALVAAHQLPQVEALVTIAAPATATHVRHLFSGAEQELNIQGEAQVRIANRRFRIKKQFLEDLDQHATAEHIARLRRPLLLFHSPFDEVVDISEAFSIYQAAKHPKSFISLDRADHLLTDPADALYVADTMVAWARRYLGCG</sequence>
<evidence type="ECO:0000259" key="2">
    <source>
        <dbReference type="Pfam" id="PF12146"/>
    </source>
</evidence>
<dbReference type="AlphaFoldDB" id="H8YY42"/>
<keyword evidence="4" id="KW-1185">Reference proteome</keyword>
<accession>H8YY42</accession>
<protein>
    <submittedName>
        <fullName evidence="3">Prolyl oligopeptidase family protein</fullName>
    </submittedName>
</protein>
<reference evidence="3 4" key="2">
    <citation type="submission" date="2011-11" db="EMBL/GenBank/DDBJ databases">
        <authorList>
            <consortium name="US DOE Joint Genome Institute"/>
            <person name="Lucas S."/>
            <person name="Han J."/>
            <person name="Lapidus A."/>
            <person name="Cheng J.-F."/>
            <person name="Goodwin L."/>
            <person name="Pitluck S."/>
            <person name="Peters L."/>
            <person name="Ovchinnikova G."/>
            <person name="Zhang X."/>
            <person name="Detter J.C."/>
            <person name="Han C."/>
            <person name="Tapia R."/>
            <person name="Land M."/>
            <person name="Hauser L."/>
            <person name="Kyrpides N."/>
            <person name="Ivanova N."/>
            <person name="Pagani I."/>
            <person name="Vogl K."/>
            <person name="Liu Z."/>
            <person name="Overmann J."/>
            <person name="Frigaard N.-U."/>
            <person name="Bryant D."/>
            <person name="Woyke T."/>
        </authorList>
    </citation>
    <scope>NUCLEOTIDE SEQUENCE [LARGE SCALE GENOMIC DNA]</scope>
    <source>
        <strain evidence="3 4">970</strain>
    </source>
</reference>
<proteinExistence type="predicted"/>
<dbReference type="EMBL" id="JH603168">
    <property type="protein sequence ID" value="EIC23368.1"/>
    <property type="molecule type" value="Genomic_DNA"/>
</dbReference>
<dbReference type="InterPro" id="IPR029058">
    <property type="entry name" value="AB_hydrolase_fold"/>
</dbReference>
<dbReference type="InterPro" id="IPR022742">
    <property type="entry name" value="Hydrolase_4"/>
</dbReference>
<dbReference type="RefSeq" id="WP_009147452.1">
    <property type="nucleotide sequence ID" value="NZ_CP121471.1"/>
</dbReference>
<evidence type="ECO:0000313" key="4">
    <source>
        <dbReference type="Proteomes" id="UP000002964"/>
    </source>
</evidence>